<evidence type="ECO:0000313" key="2">
    <source>
        <dbReference type="EMBL" id="EFO16725.1"/>
    </source>
</evidence>
<feature type="transmembrane region" description="Helical" evidence="1">
    <location>
        <begin position="59"/>
        <end position="78"/>
    </location>
</feature>
<dbReference type="KEGG" id="loa:LOAG_11779"/>
<name>A0A1S0TMF5_LOALO</name>
<dbReference type="AlphaFoldDB" id="A0A1S0TMF5"/>
<sequence>MFSQIYKIMHYCVENIMSINNVNLIQYRKSFTITIHFCLAIRSTSHNASMQLCRQNKNMKFVVIMSAGLFHFGLNIIVKKYSENKRKKMKNETKSIKGNM</sequence>
<evidence type="ECO:0000256" key="1">
    <source>
        <dbReference type="SAM" id="Phobius"/>
    </source>
</evidence>
<gene>
    <name evidence="2" type="ORF">LOAG_11779</name>
</gene>
<dbReference type="RefSeq" id="XP_003147344.1">
    <property type="nucleotide sequence ID" value="XM_003147296.1"/>
</dbReference>
<dbReference type="GeneID" id="9949238"/>
<keyword evidence="1" id="KW-1133">Transmembrane helix</keyword>
<protein>
    <submittedName>
        <fullName evidence="2">Uncharacterized protein</fullName>
    </submittedName>
</protein>
<reference evidence="2" key="1">
    <citation type="submission" date="2012-04" db="EMBL/GenBank/DDBJ databases">
        <title>The Genome Sequence of Loa loa.</title>
        <authorList>
            <consortium name="The Broad Institute Genome Sequencing Platform"/>
            <consortium name="Broad Institute Genome Sequencing Center for Infectious Disease"/>
            <person name="Nutman T.B."/>
            <person name="Fink D.L."/>
            <person name="Russ C."/>
            <person name="Young S."/>
            <person name="Zeng Q."/>
            <person name="Gargeya S."/>
            <person name="Alvarado L."/>
            <person name="Berlin A."/>
            <person name="Chapman S.B."/>
            <person name="Chen Z."/>
            <person name="Freedman E."/>
            <person name="Gellesch M."/>
            <person name="Goldberg J."/>
            <person name="Griggs A."/>
            <person name="Gujja S."/>
            <person name="Heilman E.R."/>
            <person name="Heiman D."/>
            <person name="Howarth C."/>
            <person name="Mehta T."/>
            <person name="Neiman D."/>
            <person name="Pearson M."/>
            <person name="Roberts A."/>
            <person name="Saif S."/>
            <person name="Shea T."/>
            <person name="Shenoy N."/>
            <person name="Sisk P."/>
            <person name="Stolte C."/>
            <person name="Sykes S."/>
            <person name="White J."/>
            <person name="Yandava C."/>
            <person name="Haas B."/>
            <person name="Henn M.R."/>
            <person name="Nusbaum C."/>
            <person name="Birren B."/>
        </authorList>
    </citation>
    <scope>NUCLEOTIDE SEQUENCE [LARGE SCALE GENOMIC DNA]</scope>
</reference>
<organism evidence="2">
    <name type="scientific">Loa loa</name>
    <name type="common">Eye worm</name>
    <name type="synonym">Filaria loa</name>
    <dbReference type="NCBI Taxonomy" id="7209"/>
    <lineage>
        <taxon>Eukaryota</taxon>
        <taxon>Metazoa</taxon>
        <taxon>Ecdysozoa</taxon>
        <taxon>Nematoda</taxon>
        <taxon>Chromadorea</taxon>
        <taxon>Rhabditida</taxon>
        <taxon>Spirurina</taxon>
        <taxon>Spiruromorpha</taxon>
        <taxon>Filarioidea</taxon>
        <taxon>Onchocercidae</taxon>
        <taxon>Loa</taxon>
    </lineage>
</organism>
<dbReference type="CTD" id="9949238"/>
<keyword evidence="1" id="KW-0812">Transmembrane</keyword>
<keyword evidence="1" id="KW-0472">Membrane</keyword>
<proteinExistence type="predicted"/>
<dbReference type="EMBL" id="JH712124">
    <property type="protein sequence ID" value="EFO16725.1"/>
    <property type="molecule type" value="Genomic_DNA"/>
</dbReference>
<dbReference type="InParanoid" id="A0A1S0TMF5"/>
<feature type="non-terminal residue" evidence="2">
    <location>
        <position position="100"/>
    </location>
</feature>
<accession>A0A1S0TMF5</accession>